<dbReference type="GO" id="GO:0016020">
    <property type="term" value="C:membrane"/>
    <property type="evidence" value="ECO:0007669"/>
    <property type="project" value="UniProtKB-SubCell"/>
</dbReference>
<dbReference type="EMBL" id="JAUCMV010000004">
    <property type="protein sequence ID" value="KAK0401806.1"/>
    <property type="molecule type" value="Genomic_DNA"/>
</dbReference>
<keyword evidence="2 5" id="KW-0812">Transmembrane</keyword>
<evidence type="ECO:0000256" key="4">
    <source>
        <dbReference type="ARBA" id="ARBA00023136"/>
    </source>
</evidence>
<dbReference type="CDD" id="cd00637">
    <property type="entry name" value="7tm_classA_rhodopsin-like"/>
    <property type="match status" value="2"/>
</dbReference>
<keyword evidence="4 5" id="KW-0472">Membrane</keyword>
<feature type="transmembrane region" description="Helical" evidence="5">
    <location>
        <begin position="147"/>
        <end position="168"/>
    </location>
</feature>
<evidence type="ECO:0000256" key="2">
    <source>
        <dbReference type="ARBA" id="ARBA00022692"/>
    </source>
</evidence>
<reference evidence="7" key="1">
    <citation type="submission" date="2023-06" db="EMBL/GenBank/DDBJ databases">
        <title>Genomic analysis of the entomopathogenic nematode Steinernema hermaphroditum.</title>
        <authorList>
            <person name="Schwarz E.M."/>
            <person name="Heppert J.K."/>
            <person name="Baniya A."/>
            <person name="Schwartz H.T."/>
            <person name="Tan C.-H."/>
            <person name="Antoshechkin I."/>
            <person name="Sternberg P.W."/>
            <person name="Goodrich-Blair H."/>
            <person name="Dillman A.R."/>
        </authorList>
    </citation>
    <scope>NUCLEOTIDE SEQUENCE</scope>
    <source>
        <strain evidence="7">PS9179</strain>
        <tissue evidence="7">Whole animal</tissue>
    </source>
</reference>
<feature type="transmembrane region" description="Helical" evidence="5">
    <location>
        <begin position="399"/>
        <end position="421"/>
    </location>
</feature>
<dbReference type="PANTHER" id="PTHR23017">
    <property type="entry name" value="SERPENTINE RECEPTOR, CLASS X"/>
    <property type="match status" value="1"/>
</dbReference>
<feature type="transmembrane region" description="Helical" evidence="5">
    <location>
        <begin position="497"/>
        <end position="520"/>
    </location>
</feature>
<dbReference type="Pfam" id="PF10328">
    <property type="entry name" value="7TM_GPCR_Srx"/>
    <property type="match status" value="2"/>
</dbReference>
<evidence type="ECO:0000259" key="6">
    <source>
        <dbReference type="PROSITE" id="PS50262"/>
    </source>
</evidence>
<evidence type="ECO:0000256" key="3">
    <source>
        <dbReference type="ARBA" id="ARBA00022989"/>
    </source>
</evidence>
<evidence type="ECO:0000256" key="1">
    <source>
        <dbReference type="ARBA" id="ARBA00004370"/>
    </source>
</evidence>
<feature type="transmembrane region" description="Helical" evidence="5">
    <location>
        <begin position="277"/>
        <end position="300"/>
    </location>
</feature>
<dbReference type="PANTHER" id="PTHR23017:SF3">
    <property type="entry name" value="G-PROTEIN COUPLED RECEPTORS FAMILY 1 PROFILE DOMAIN-CONTAINING PROTEIN"/>
    <property type="match status" value="1"/>
</dbReference>
<feature type="transmembrane region" description="Helical" evidence="5">
    <location>
        <begin position="246"/>
        <end position="265"/>
    </location>
</feature>
<name>A0AA39LL62_9BILA</name>
<keyword evidence="3 5" id="KW-1133">Transmembrane helix</keyword>
<feature type="transmembrane region" description="Helical" evidence="5">
    <location>
        <begin position="442"/>
        <end position="463"/>
    </location>
</feature>
<dbReference type="Gene3D" id="1.20.1070.10">
    <property type="entry name" value="Rhodopsin 7-helix transmembrane proteins"/>
    <property type="match status" value="2"/>
</dbReference>
<feature type="transmembrane region" description="Helical" evidence="5">
    <location>
        <begin position="575"/>
        <end position="595"/>
    </location>
</feature>
<evidence type="ECO:0000313" key="8">
    <source>
        <dbReference type="Proteomes" id="UP001175271"/>
    </source>
</evidence>
<keyword evidence="8" id="KW-1185">Reference proteome</keyword>
<dbReference type="InterPro" id="IPR017452">
    <property type="entry name" value="GPCR_Rhodpsn_7TM"/>
</dbReference>
<feature type="transmembrane region" description="Helical" evidence="5">
    <location>
        <begin position="31"/>
        <end position="55"/>
    </location>
</feature>
<protein>
    <recommendedName>
        <fullName evidence="6">G-protein coupled receptors family 1 profile domain-containing protein</fullName>
    </recommendedName>
</protein>
<feature type="domain" description="G-protein coupled receptors family 1 profile" evidence="6">
    <location>
        <begin position="44"/>
        <end position="300"/>
    </location>
</feature>
<dbReference type="Proteomes" id="UP001175271">
    <property type="component" value="Unassembled WGS sequence"/>
</dbReference>
<feature type="transmembrane region" description="Helical" evidence="5">
    <location>
        <begin position="67"/>
        <end position="86"/>
    </location>
</feature>
<feature type="transmembrane region" description="Helical" evidence="5">
    <location>
        <begin position="541"/>
        <end position="563"/>
    </location>
</feature>
<feature type="transmembrane region" description="Helical" evidence="5">
    <location>
        <begin position="200"/>
        <end position="226"/>
    </location>
</feature>
<feature type="transmembrane region" description="Helical" evidence="5">
    <location>
        <begin position="98"/>
        <end position="126"/>
    </location>
</feature>
<sequence length="638" mass="72354">MVMFGGGYLNASTFVYGNELQGKGYSSREDIIIGSLIFLLAFAAVLLGFINLYFIKKLDIFHNAFGWFWASRTVGEVMVNILHAGYNAPVTFLQPQNIPVFFGILPYILAYIFATGSCLMHSVVSLNRCIAVYSPIKYKEIFTTRNCVMVIVLTWVGTVISAAFLVVFPCNSIGYSPQHYEYIFVKCSPDLWRDYSIVGTVINCSCLLLCFVTVLTDLSTLARIIYIRKVLLVDHKDKNFRRDIQFFAQTSVQNVTMIIATTMIVLANNRNHEGNKILQVLGFNTLLLTHINNALSLIFFNPEMNNSTFEYGSELQGRGEPTKEDLFIGGSIFTMAILTIFLSFVNLYFIKKVEIFHNAFGWLWASRTIAEMLVEMNHAVYNAPMTLFQPVDIPPIVGIIPYFIMYVGAVCSCLVHEIISVNRFVAVYSTVQYKIIFSKRNCLTLIALCWIYCIVSAPIYAVFPCNLIGYSPTLYEYVFVQCTPDLDRHISIVGTTMNIFCMVLCSFTLVTDFFTLLKIIKIRKALSLLNNEKHFRRDVRFFIQSAVQNVFMIFVVIMIVYANNRNIPENKAVNILGFSTMSLLHVVNALSLIVFNPEIRGRLLGRAQVTFGNRSIHLATPEFEIFGKLSSDVSYTQR</sequence>
<gene>
    <name evidence="7" type="ORF">QR680_015983</name>
</gene>
<feature type="transmembrane region" description="Helical" evidence="5">
    <location>
        <begin position="326"/>
        <end position="350"/>
    </location>
</feature>
<comment type="caution">
    <text evidence="7">The sequence shown here is derived from an EMBL/GenBank/DDBJ whole genome shotgun (WGS) entry which is preliminary data.</text>
</comment>
<dbReference type="InterPro" id="IPR019430">
    <property type="entry name" value="7TM_GPCR_serpentine_rcpt_Srx"/>
</dbReference>
<dbReference type="PROSITE" id="PS50262">
    <property type="entry name" value="G_PROTEIN_RECEP_F1_2"/>
    <property type="match status" value="2"/>
</dbReference>
<feature type="domain" description="G-protein coupled receptors family 1 profile" evidence="6">
    <location>
        <begin position="330"/>
        <end position="595"/>
    </location>
</feature>
<evidence type="ECO:0000256" key="5">
    <source>
        <dbReference type="SAM" id="Phobius"/>
    </source>
</evidence>
<dbReference type="SUPFAM" id="SSF81321">
    <property type="entry name" value="Family A G protein-coupled receptor-like"/>
    <property type="match status" value="2"/>
</dbReference>
<proteinExistence type="predicted"/>
<evidence type="ECO:0000313" key="7">
    <source>
        <dbReference type="EMBL" id="KAK0401806.1"/>
    </source>
</evidence>
<organism evidence="7 8">
    <name type="scientific">Steinernema hermaphroditum</name>
    <dbReference type="NCBI Taxonomy" id="289476"/>
    <lineage>
        <taxon>Eukaryota</taxon>
        <taxon>Metazoa</taxon>
        <taxon>Ecdysozoa</taxon>
        <taxon>Nematoda</taxon>
        <taxon>Chromadorea</taxon>
        <taxon>Rhabditida</taxon>
        <taxon>Tylenchina</taxon>
        <taxon>Panagrolaimomorpha</taxon>
        <taxon>Strongyloidoidea</taxon>
        <taxon>Steinernematidae</taxon>
        <taxon>Steinernema</taxon>
    </lineage>
</organism>
<dbReference type="AlphaFoldDB" id="A0AA39LL62"/>
<comment type="subcellular location">
    <subcellularLocation>
        <location evidence="1">Membrane</location>
    </subcellularLocation>
</comment>
<accession>A0AA39LL62</accession>